<dbReference type="RefSeq" id="WP_008614196.1">
    <property type="nucleotide sequence ID" value="NZ_AONQ01000004.1"/>
</dbReference>
<keyword evidence="2" id="KW-0378">Hydrolase</keyword>
<dbReference type="Proteomes" id="UP000011744">
    <property type="component" value="Unassembled WGS sequence"/>
</dbReference>
<dbReference type="eggNOG" id="COG3618">
    <property type="taxonomic scope" value="Bacteria"/>
</dbReference>
<comment type="caution">
    <text evidence="2">The sequence shown here is derived from an EMBL/GenBank/DDBJ whole genome shotgun (WGS) entry which is preliminary data.</text>
</comment>
<proteinExistence type="predicted"/>
<evidence type="ECO:0000256" key="1">
    <source>
        <dbReference type="SAM" id="SignalP"/>
    </source>
</evidence>
<dbReference type="SUPFAM" id="SSF51556">
    <property type="entry name" value="Metallo-dependent hydrolases"/>
    <property type="match status" value="1"/>
</dbReference>
<feature type="signal peptide" evidence="1">
    <location>
        <begin position="1"/>
        <end position="18"/>
    </location>
</feature>
<dbReference type="InterPro" id="IPR032466">
    <property type="entry name" value="Metal_Hydrolase"/>
</dbReference>
<dbReference type="PATRIC" id="fig|1244869.3.peg.595"/>
<keyword evidence="3" id="KW-1185">Reference proteome</keyword>
<accession>M2YF72</accession>
<protein>
    <submittedName>
        <fullName evidence="2">Amidohydrolase 2</fullName>
    </submittedName>
</protein>
<gene>
    <name evidence="2" type="ORF">H261_02981</name>
</gene>
<evidence type="ECO:0000313" key="3">
    <source>
        <dbReference type="Proteomes" id="UP000011744"/>
    </source>
</evidence>
<dbReference type="AlphaFoldDB" id="M2YF72"/>
<dbReference type="EMBL" id="AONQ01000004">
    <property type="protein sequence ID" value="EME71591.1"/>
    <property type="molecule type" value="Genomic_DNA"/>
</dbReference>
<organism evidence="2 3">
    <name type="scientific">Paramagnetospirillum caucaseum</name>
    <dbReference type="NCBI Taxonomy" id="1244869"/>
    <lineage>
        <taxon>Bacteria</taxon>
        <taxon>Pseudomonadati</taxon>
        <taxon>Pseudomonadota</taxon>
        <taxon>Alphaproteobacteria</taxon>
        <taxon>Rhodospirillales</taxon>
        <taxon>Magnetospirillaceae</taxon>
        <taxon>Paramagnetospirillum</taxon>
    </lineage>
</organism>
<evidence type="ECO:0000313" key="2">
    <source>
        <dbReference type="EMBL" id="EME71591.1"/>
    </source>
</evidence>
<reference evidence="2 3" key="1">
    <citation type="journal article" date="2014" name="Genome Announc.">
        <title>Draft Genome Sequence of Magnetospirillum sp. Strain SO-1, a Freshwater Magnetotactic Bacterium Isolated from the Ol'khovka River, Russia.</title>
        <authorList>
            <person name="Grouzdev D.S."/>
            <person name="Dziuba M.V."/>
            <person name="Sukhacheva M.S."/>
            <person name="Mardanov A.V."/>
            <person name="Beletskiy A.V."/>
            <person name="Kuznetsov B.B."/>
            <person name="Skryabin K.G."/>
        </authorList>
    </citation>
    <scope>NUCLEOTIDE SEQUENCE [LARGE SCALE GENOMIC DNA]</scope>
    <source>
        <strain evidence="2 3">SO-1</strain>
    </source>
</reference>
<keyword evidence="1" id="KW-0732">Signal</keyword>
<dbReference type="Gene3D" id="3.20.20.140">
    <property type="entry name" value="Metal-dependent hydrolases"/>
    <property type="match status" value="1"/>
</dbReference>
<feature type="chain" id="PRO_5004029440" evidence="1">
    <location>
        <begin position="19"/>
        <end position="278"/>
    </location>
</feature>
<sequence length="278" mass="30584">MRRIILALAIVLTVGALAAGRPARAADLPLFDAHIHFSHDAHAALPAGEAASRLRRAGLAGALVSSSDDAGTQALLAAAPDLVHPSLRPYRKRGELTSWLRDPGNIAYVEGLLGRHRYVAIGEFHVHGADADLPNVRRLVELARDHKLFLIAHSDADAVERLFRHDPQARVLWAHAGFERPDTVRAAMRRHKALWADLSFRYEVARGDTVSPDWLAVFSEFPDRFMVGTDTYTPERWSEVESHAAWARRWLSTLPPDLGAAIAHRNAEGLVRGIAGGR</sequence>
<dbReference type="STRING" id="1244869.H261_02981"/>
<name>M2YF72_9PROT</name>
<dbReference type="GO" id="GO:0016787">
    <property type="term" value="F:hydrolase activity"/>
    <property type="evidence" value="ECO:0007669"/>
    <property type="project" value="UniProtKB-KW"/>
</dbReference>